<reference evidence="2 3" key="1">
    <citation type="submission" date="2024-02" db="EMBL/GenBank/DDBJ databases">
        <title>First report Erwinia aphidicola in onion in Chile.</title>
        <authorList>
            <person name="Valenzuela M."/>
            <person name="Pena M."/>
            <person name="Dutta B."/>
        </authorList>
    </citation>
    <scope>NUCLEOTIDE SEQUENCE [LARGE SCALE GENOMIC DNA]</scope>
    <source>
        <strain evidence="2 3">QCJ3A</strain>
    </source>
</reference>
<keyword evidence="1" id="KW-0732">Signal</keyword>
<comment type="caution">
    <text evidence="2">The sequence shown here is derived from an EMBL/GenBank/DDBJ whole genome shotgun (WGS) entry which is preliminary data.</text>
</comment>
<accession>A0ABU8DDA7</accession>
<dbReference type="EMBL" id="JBANEI010000002">
    <property type="protein sequence ID" value="MEI2680873.1"/>
    <property type="molecule type" value="Genomic_DNA"/>
</dbReference>
<feature type="signal peptide" evidence="1">
    <location>
        <begin position="1"/>
        <end position="24"/>
    </location>
</feature>
<evidence type="ECO:0000313" key="3">
    <source>
        <dbReference type="Proteomes" id="UP001306592"/>
    </source>
</evidence>
<feature type="chain" id="PRO_5047496161" evidence="1">
    <location>
        <begin position="25"/>
        <end position="222"/>
    </location>
</feature>
<name>A0ABU8DDA7_ERWAP</name>
<dbReference type="Pfam" id="PF06551">
    <property type="entry name" value="DUF1120"/>
    <property type="match status" value="1"/>
</dbReference>
<dbReference type="InterPro" id="IPR010546">
    <property type="entry name" value="DUF1120"/>
</dbReference>
<organism evidence="2 3">
    <name type="scientific">Erwinia aphidicola</name>
    <dbReference type="NCBI Taxonomy" id="68334"/>
    <lineage>
        <taxon>Bacteria</taxon>
        <taxon>Pseudomonadati</taxon>
        <taxon>Pseudomonadota</taxon>
        <taxon>Gammaproteobacteria</taxon>
        <taxon>Enterobacterales</taxon>
        <taxon>Erwiniaceae</taxon>
        <taxon>Erwinia</taxon>
    </lineage>
</organism>
<gene>
    <name evidence="2" type="ORF">V8N49_04270</name>
</gene>
<evidence type="ECO:0000313" key="2">
    <source>
        <dbReference type="EMBL" id="MEI2680873.1"/>
    </source>
</evidence>
<dbReference type="RefSeq" id="WP_191149571.1">
    <property type="nucleotide sequence ID" value="NZ_CAKKMT010000002.1"/>
</dbReference>
<protein>
    <submittedName>
        <fullName evidence="2">DUF1120 domain-containing protein</fullName>
    </submittedName>
</protein>
<proteinExistence type="predicted"/>
<dbReference type="Proteomes" id="UP001306592">
    <property type="component" value="Unassembled WGS sequence"/>
</dbReference>
<sequence length="222" mass="22857">MKKMTLPLVAAAVLGLGSLSAAQAATQARLQVRGIIEPPACNVALEGGSVLNWGDIDATSLHANRATQLESKSVNLKVACEASALVLVKPADIAELAGQVSIDGKNDASYFSLGTTSEGKMIGAWTLSAEAKNAHADDKQAVMLLESDTGGSSWTASSQEIQWKASGNSLYGLALDGEALPAATKELTMGLSATPYIASINDLGNADDITLSGMATFDVVYL</sequence>
<evidence type="ECO:0000256" key="1">
    <source>
        <dbReference type="SAM" id="SignalP"/>
    </source>
</evidence>
<keyword evidence="3" id="KW-1185">Reference proteome</keyword>